<comment type="caution">
    <text evidence="2">The sequence shown here is derived from an EMBL/GenBank/DDBJ whole genome shotgun (WGS) entry which is preliminary data.</text>
</comment>
<reference evidence="2" key="1">
    <citation type="journal article" date="2023" name="Science">
        <title>Genome structures resolve the early diversification of teleost fishes.</title>
        <authorList>
            <person name="Parey E."/>
            <person name="Louis A."/>
            <person name="Montfort J."/>
            <person name="Bouchez O."/>
            <person name="Roques C."/>
            <person name="Iampietro C."/>
            <person name="Lluch J."/>
            <person name="Castinel A."/>
            <person name="Donnadieu C."/>
            <person name="Desvignes T."/>
            <person name="Floi Bucao C."/>
            <person name="Jouanno E."/>
            <person name="Wen M."/>
            <person name="Mejri S."/>
            <person name="Dirks R."/>
            <person name="Jansen H."/>
            <person name="Henkel C."/>
            <person name="Chen W.J."/>
            <person name="Zahm M."/>
            <person name="Cabau C."/>
            <person name="Klopp C."/>
            <person name="Thompson A.W."/>
            <person name="Robinson-Rechavi M."/>
            <person name="Braasch I."/>
            <person name="Lecointre G."/>
            <person name="Bobe J."/>
            <person name="Postlethwait J.H."/>
            <person name="Berthelot C."/>
            <person name="Roest Crollius H."/>
            <person name="Guiguen Y."/>
        </authorList>
    </citation>
    <scope>NUCLEOTIDE SEQUENCE</scope>
    <source>
        <strain evidence="2">WJC10195</strain>
    </source>
</reference>
<dbReference type="EMBL" id="JAINUF010000023">
    <property type="protein sequence ID" value="KAJ8333390.1"/>
    <property type="molecule type" value="Genomic_DNA"/>
</dbReference>
<feature type="region of interest" description="Disordered" evidence="1">
    <location>
        <begin position="155"/>
        <end position="181"/>
    </location>
</feature>
<evidence type="ECO:0000313" key="2">
    <source>
        <dbReference type="EMBL" id="KAJ8333390.1"/>
    </source>
</evidence>
<feature type="region of interest" description="Disordered" evidence="1">
    <location>
        <begin position="28"/>
        <end position="61"/>
    </location>
</feature>
<protein>
    <submittedName>
        <fullName evidence="2">Uncharacterized protein</fullName>
    </submittedName>
</protein>
<accession>A0A9Q1IAI3</accession>
<proteinExistence type="predicted"/>
<organism evidence="2 3">
    <name type="scientific">Synaphobranchus kaupii</name>
    <name type="common">Kaup's arrowtooth eel</name>
    <dbReference type="NCBI Taxonomy" id="118154"/>
    <lineage>
        <taxon>Eukaryota</taxon>
        <taxon>Metazoa</taxon>
        <taxon>Chordata</taxon>
        <taxon>Craniata</taxon>
        <taxon>Vertebrata</taxon>
        <taxon>Euteleostomi</taxon>
        <taxon>Actinopterygii</taxon>
        <taxon>Neopterygii</taxon>
        <taxon>Teleostei</taxon>
        <taxon>Anguilliformes</taxon>
        <taxon>Synaphobranchidae</taxon>
        <taxon>Synaphobranchus</taxon>
    </lineage>
</organism>
<sequence length="181" mass="19642">MVAIRQTPIGQRHYVSACIRVAVRPSLRANPASSPSTTPQRNPDLSAAKRRGRRGGTSAFPSVARSRALRLLRLRPGHLPPLRLATEPNDAQHRCLGASQRQAANAGRGAVTHTDRVMSHRRGRSCKDLKAEAIPTAGEQADCEAAILRAYTRHAAEPRRLSGEARVEASRNDAKKRPTVG</sequence>
<feature type="region of interest" description="Disordered" evidence="1">
    <location>
        <begin position="101"/>
        <end position="124"/>
    </location>
</feature>
<feature type="compositionally biased region" description="Polar residues" evidence="1">
    <location>
        <begin position="31"/>
        <end position="43"/>
    </location>
</feature>
<name>A0A9Q1IAI3_SYNKA</name>
<dbReference type="Proteomes" id="UP001152622">
    <property type="component" value="Chromosome 23"/>
</dbReference>
<gene>
    <name evidence="2" type="ORF">SKAU_G00413980</name>
</gene>
<evidence type="ECO:0000313" key="3">
    <source>
        <dbReference type="Proteomes" id="UP001152622"/>
    </source>
</evidence>
<keyword evidence="3" id="KW-1185">Reference proteome</keyword>
<dbReference type="AlphaFoldDB" id="A0A9Q1IAI3"/>
<evidence type="ECO:0000256" key="1">
    <source>
        <dbReference type="SAM" id="MobiDB-lite"/>
    </source>
</evidence>